<protein>
    <submittedName>
        <fullName evidence="1">Uncharacterized protein</fullName>
    </submittedName>
</protein>
<reference evidence="1 2" key="1">
    <citation type="submission" date="2017-11" db="EMBL/GenBank/DDBJ databases">
        <title>The genome of Rhizophagus clarus HR1 reveals common genetic basis of auxotrophy among arbuscular mycorrhizal fungi.</title>
        <authorList>
            <person name="Kobayashi Y."/>
        </authorList>
    </citation>
    <scope>NUCLEOTIDE SEQUENCE [LARGE SCALE GENOMIC DNA]</scope>
    <source>
        <strain evidence="1 2">HR1</strain>
    </source>
</reference>
<gene>
    <name evidence="1" type="ORF">RclHR1_05410009</name>
</gene>
<proteinExistence type="predicted"/>
<name>A0A2Z6RSY1_9GLOM</name>
<evidence type="ECO:0000313" key="1">
    <source>
        <dbReference type="EMBL" id="GBC03953.1"/>
    </source>
</evidence>
<dbReference type="AlphaFoldDB" id="A0A2Z6RSY1"/>
<accession>A0A2Z6RSY1</accession>
<dbReference type="Proteomes" id="UP000247702">
    <property type="component" value="Unassembled WGS sequence"/>
</dbReference>
<evidence type="ECO:0000313" key="2">
    <source>
        <dbReference type="Proteomes" id="UP000247702"/>
    </source>
</evidence>
<organism evidence="1 2">
    <name type="scientific">Rhizophagus clarus</name>
    <dbReference type="NCBI Taxonomy" id="94130"/>
    <lineage>
        <taxon>Eukaryota</taxon>
        <taxon>Fungi</taxon>
        <taxon>Fungi incertae sedis</taxon>
        <taxon>Mucoromycota</taxon>
        <taxon>Glomeromycotina</taxon>
        <taxon>Glomeromycetes</taxon>
        <taxon>Glomerales</taxon>
        <taxon>Glomeraceae</taxon>
        <taxon>Rhizophagus</taxon>
    </lineage>
</organism>
<comment type="caution">
    <text evidence="1">The sequence shown here is derived from an EMBL/GenBank/DDBJ whole genome shotgun (WGS) entry which is preliminary data.</text>
</comment>
<keyword evidence="2" id="KW-1185">Reference proteome</keyword>
<dbReference type="EMBL" id="BEXD01003917">
    <property type="protein sequence ID" value="GBC03953.1"/>
    <property type="molecule type" value="Genomic_DNA"/>
</dbReference>
<sequence length="75" mass="8864">MLVAMMQRFVLYYEEEYFSVSKISGTGSRKSAKDNIKKAQSLHVENSQDHSNFTHQITRRRPEQIYLMSPYCNPF</sequence>